<dbReference type="InterPro" id="IPR023210">
    <property type="entry name" value="NADP_OxRdtase_dom"/>
</dbReference>
<dbReference type="GO" id="GO:0016491">
    <property type="term" value="F:oxidoreductase activity"/>
    <property type="evidence" value="ECO:0007669"/>
    <property type="project" value="UniProtKB-KW"/>
</dbReference>
<dbReference type="Gene3D" id="3.20.20.100">
    <property type="entry name" value="NADP-dependent oxidoreductase domain"/>
    <property type="match status" value="1"/>
</dbReference>
<feature type="domain" description="NADP-dependent oxidoreductase" evidence="4">
    <location>
        <begin position="2"/>
        <end position="288"/>
    </location>
</feature>
<dbReference type="InterPro" id="IPR036812">
    <property type="entry name" value="NAD(P)_OxRdtase_dom_sf"/>
</dbReference>
<evidence type="ECO:0000256" key="1">
    <source>
        <dbReference type="ARBA" id="ARBA00022857"/>
    </source>
</evidence>
<evidence type="ECO:0000256" key="3">
    <source>
        <dbReference type="ARBA" id="ARBA00038157"/>
    </source>
</evidence>
<organism evidence="5 6">
    <name type="scientific">Ramalina farinacea</name>
    <dbReference type="NCBI Taxonomy" id="258253"/>
    <lineage>
        <taxon>Eukaryota</taxon>
        <taxon>Fungi</taxon>
        <taxon>Dikarya</taxon>
        <taxon>Ascomycota</taxon>
        <taxon>Pezizomycotina</taxon>
        <taxon>Lecanoromycetes</taxon>
        <taxon>OSLEUM clade</taxon>
        <taxon>Lecanoromycetidae</taxon>
        <taxon>Lecanorales</taxon>
        <taxon>Lecanorineae</taxon>
        <taxon>Ramalinaceae</taxon>
        <taxon>Ramalina</taxon>
    </lineage>
</organism>
<dbReference type="SUPFAM" id="SSF51430">
    <property type="entry name" value="NAD(P)-linked oxidoreductase"/>
    <property type="match status" value="1"/>
</dbReference>
<protein>
    <recommendedName>
        <fullName evidence="4">NADP-dependent oxidoreductase domain-containing protein</fullName>
    </recommendedName>
</protein>
<dbReference type="PANTHER" id="PTHR43364">
    <property type="entry name" value="NADH-SPECIFIC METHYLGLYOXAL REDUCTASE-RELATED"/>
    <property type="match status" value="1"/>
</dbReference>
<dbReference type="InterPro" id="IPR020471">
    <property type="entry name" value="AKR"/>
</dbReference>
<keyword evidence="2" id="KW-0560">Oxidoreductase</keyword>
<comment type="caution">
    <text evidence="5">The sequence shown here is derived from an EMBL/GenBank/DDBJ whole genome shotgun (WGS) entry which is preliminary data.</text>
</comment>
<keyword evidence="6" id="KW-1185">Reference proteome</keyword>
<evidence type="ECO:0000256" key="2">
    <source>
        <dbReference type="ARBA" id="ARBA00023002"/>
    </source>
</evidence>
<proteinExistence type="inferred from homology"/>
<comment type="similarity">
    <text evidence="3">Belongs to the aldo/keto reductase family. Aldo/keto reductase 2 subfamily.</text>
</comment>
<dbReference type="AlphaFoldDB" id="A0AA43TS89"/>
<evidence type="ECO:0000313" key="5">
    <source>
        <dbReference type="EMBL" id="MDI1486393.1"/>
    </source>
</evidence>
<evidence type="ECO:0000313" key="6">
    <source>
        <dbReference type="Proteomes" id="UP001161017"/>
    </source>
</evidence>
<evidence type="ECO:0000259" key="4">
    <source>
        <dbReference type="Pfam" id="PF00248"/>
    </source>
</evidence>
<accession>A0AA43TS89</accession>
<dbReference type="Proteomes" id="UP001161017">
    <property type="component" value="Unassembled WGS sequence"/>
</dbReference>
<dbReference type="InterPro" id="IPR050523">
    <property type="entry name" value="AKR_Detox_Biosynth"/>
</dbReference>
<reference evidence="5" key="1">
    <citation type="journal article" date="2023" name="Genome Biol. Evol.">
        <title>First Whole Genome Sequence and Flow Cytometry Genome Size Data for the Lichen-Forming Fungus Ramalina farinacea (Ascomycota).</title>
        <authorList>
            <person name="Llewellyn T."/>
            <person name="Mian S."/>
            <person name="Hill R."/>
            <person name="Leitch I.J."/>
            <person name="Gaya E."/>
        </authorList>
    </citation>
    <scope>NUCLEOTIDE SEQUENCE</scope>
    <source>
        <strain evidence="5">LIQ254RAFAR</strain>
    </source>
</reference>
<dbReference type="EMBL" id="JAPUFD010000003">
    <property type="protein sequence ID" value="MDI1486393.1"/>
    <property type="molecule type" value="Genomic_DNA"/>
</dbReference>
<dbReference type="PRINTS" id="PR00069">
    <property type="entry name" value="ALDKETRDTASE"/>
</dbReference>
<sequence length="342" mass="37970">MGPISKDDTFALLDYFHQQGGNFIDTSNNYQSEQSEKWIGEWMAARGLRDQMVVATKFTTCYTNYRGHGEIIHSNFAGNGSKSLHLSLRDSLKKLQTDYLDVLYVHWWDFTVSIPELMQSLNDVVRQGKVLYLGISDTPAWIVSKANQYARDHGLRQFVVYQGRWSAGDRDFERDIIHMCASEGMGMAPWGALGGGSFKTTEQREKMKGEGRSRPPPPHYAAVTDALEKVGKAHGTALTSVALAYVMHKAPYVFPIIGGRKIDHLKGNIEALSLRLSAEDIEAIESANPFDVGFPMNFLGGTGKPNDVWLSDISGHFDYVESSKPVPAPQDVGTKKSNPFSS</sequence>
<gene>
    <name evidence="5" type="ORF">OHK93_005621</name>
</gene>
<keyword evidence="1" id="KW-0521">NADP</keyword>
<name>A0AA43TS89_9LECA</name>
<dbReference type="Pfam" id="PF00248">
    <property type="entry name" value="Aldo_ket_red"/>
    <property type="match status" value="1"/>
</dbReference>
<dbReference type="PANTHER" id="PTHR43364:SF7">
    <property type="entry name" value="NADP-DEPENDENT OXIDOREDUCTASE DOMAIN-CONTAINING PROTEIN-RELATED"/>
    <property type="match status" value="1"/>
</dbReference>